<evidence type="ECO:0000256" key="7">
    <source>
        <dbReference type="ARBA" id="ARBA00023170"/>
    </source>
</evidence>
<keyword evidence="13" id="KW-1185">Reference proteome</keyword>
<feature type="domain" description="Fibronectin type-III" evidence="11">
    <location>
        <begin position="143"/>
        <end position="249"/>
    </location>
</feature>
<evidence type="ECO:0000256" key="5">
    <source>
        <dbReference type="ARBA" id="ARBA00023136"/>
    </source>
</evidence>
<dbReference type="CDD" id="cd00063">
    <property type="entry name" value="FN3"/>
    <property type="match status" value="2"/>
</dbReference>
<evidence type="ECO:0000259" key="11">
    <source>
        <dbReference type="PROSITE" id="PS50853"/>
    </source>
</evidence>
<dbReference type="Ensembl" id="ENSSPUT00000016393.1">
    <property type="protein sequence ID" value="ENSSPUP00000015367.1"/>
    <property type="gene ID" value="ENSSPUG00000011854.1"/>
</dbReference>
<feature type="signal peptide" evidence="10">
    <location>
        <begin position="1"/>
        <end position="18"/>
    </location>
</feature>
<keyword evidence="4" id="KW-1133">Transmembrane helix</keyword>
<protein>
    <submittedName>
        <fullName evidence="12">Colony stimulating factor 2 receptor subunit beta</fullName>
    </submittedName>
</protein>
<evidence type="ECO:0000256" key="3">
    <source>
        <dbReference type="ARBA" id="ARBA00022729"/>
    </source>
</evidence>
<dbReference type="InterPro" id="IPR003531">
    <property type="entry name" value="Hempt_rcpt_S_F1_CS"/>
</dbReference>
<feature type="domain" description="Fibronectin type-III" evidence="11">
    <location>
        <begin position="352"/>
        <end position="456"/>
    </location>
</feature>
<dbReference type="AlphaFoldDB" id="A0A8D0L7Y6"/>
<keyword evidence="2" id="KW-0812">Transmembrane</keyword>
<evidence type="ECO:0000256" key="9">
    <source>
        <dbReference type="SAM" id="MobiDB-lite"/>
    </source>
</evidence>
<dbReference type="GO" id="GO:0009897">
    <property type="term" value="C:external side of plasma membrane"/>
    <property type="evidence" value="ECO:0007669"/>
    <property type="project" value="TreeGrafter"/>
</dbReference>
<comment type="subcellular location">
    <subcellularLocation>
        <location evidence="1">Membrane</location>
        <topology evidence="1">Single-pass type I membrane protein</topology>
    </subcellularLocation>
</comment>
<keyword evidence="7" id="KW-0675">Receptor</keyword>
<dbReference type="Pfam" id="PF21460">
    <property type="entry name" value="IL3Rb_N"/>
    <property type="match status" value="1"/>
</dbReference>
<evidence type="ECO:0000256" key="6">
    <source>
        <dbReference type="ARBA" id="ARBA00023157"/>
    </source>
</evidence>
<dbReference type="Ensembl" id="ENSSPUT00000016376.1">
    <property type="protein sequence ID" value="ENSSPUP00000015350.1"/>
    <property type="gene ID" value="ENSSPUG00000011854.1"/>
</dbReference>
<feature type="region of interest" description="Disordered" evidence="9">
    <location>
        <begin position="747"/>
        <end position="770"/>
    </location>
</feature>
<gene>
    <name evidence="12" type="primary">CSF2RB</name>
</gene>
<evidence type="ECO:0000256" key="1">
    <source>
        <dbReference type="ARBA" id="ARBA00004479"/>
    </source>
</evidence>
<keyword evidence="3 10" id="KW-0732">Signal</keyword>
<feature type="chain" id="PRO_5044683187" evidence="10">
    <location>
        <begin position="19"/>
        <end position="861"/>
    </location>
</feature>
<evidence type="ECO:0000256" key="2">
    <source>
        <dbReference type="ARBA" id="ARBA00022692"/>
    </source>
</evidence>
<dbReference type="SUPFAM" id="SSF49265">
    <property type="entry name" value="Fibronectin type III"/>
    <property type="match status" value="4"/>
</dbReference>
<dbReference type="PROSITE" id="PS01355">
    <property type="entry name" value="HEMATOPO_REC_S_F1"/>
    <property type="match status" value="1"/>
</dbReference>
<dbReference type="GO" id="GO:0004896">
    <property type="term" value="F:cytokine receptor activity"/>
    <property type="evidence" value="ECO:0007669"/>
    <property type="project" value="InterPro"/>
</dbReference>
<dbReference type="InterPro" id="IPR013783">
    <property type="entry name" value="Ig-like_fold"/>
</dbReference>
<dbReference type="GeneTree" id="ENSGT00510000048963"/>
<dbReference type="PANTHER" id="PTHR23037:SF22">
    <property type="entry name" value="CYTOKINE RECEPTOR COMMON SUBUNIT BETA"/>
    <property type="match status" value="1"/>
</dbReference>
<organism evidence="12 13">
    <name type="scientific">Sphenodon punctatus</name>
    <name type="common">Tuatara</name>
    <name type="synonym">Hatteria punctata</name>
    <dbReference type="NCBI Taxonomy" id="8508"/>
    <lineage>
        <taxon>Eukaryota</taxon>
        <taxon>Metazoa</taxon>
        <taxon>Chordata</taxon>
        <taxon>Craniata</taxon>
        <taxon>Vertebrata</taxon>
        <taxon>Euteleostomi</taxon>
        <taxon>Lepidosauria</taxon>
        <taxon>Sphenodontia</taxon>
        <taxon>Sphenodontidae</taxon>
        <taxon>Sphenodon</taxon>
    </lineage>
</organism>
<evidence type="ECO:0000313" key="12">
    <source>
        <dbReference type="Ensembl" id="ENSSPUP00000015350.1"/>
    </source>
</evidence>
<reference evidence="12" key="1">
    <citation type="submission" date="2025-05" db="UniProtKB">
        <authorList>
            <consortium name="Ensembl"/>
        </authorList>
    </citation>
    <scope>IDENTIFICATION</scope>
</reference>
<evidence type="ECO:0000313" key="13">
    <source>
        <dbReference type="Proteomes" id="UP000694392"/>
    </source>
</evidence>
<dbReference type="PANTHER" id="PTHR23037">
    <property type="entry name" value="CYTOKINE RECEPTOR"/>
    <property type="match status" value="1"/>
</dbReference>
<evidence type="ECO:0000256" key="10">
    <source>
        <dbReference type="SAM" id="SignalP"/>
    </source>
</evidence>
<evidence type="ECO:0000256" key="4">
    <source>
        <dbReference type="ARBA" id="ARBA00022989"/>
    </source>
</evidence>
<evidence type="ECO:0000256" key="8">
    <source>
        <dbReference type="ARBA" id="ARBA00023180"/>
    </source>
</evidence>
<keyword evidence="5" id="KW-0472">Membrane</keyword>
<keyword evidence="6" id="KW-1015">Disulfide bond</keyword>
<dbReference type="InterPro" id="IPR048668">
    <property type="entry name" value="IL3RB_N"/>
</dbReference>
<dbReference type="Gene3D" id="2.60.40.10">
    <property type="entry name" value="Immunoglobulins"/>
    <property type="match status" value="4"/>
</dbReference>
<dbReference type="PROSITE" id="PS50853">
    <property type="entry name" value="FN3"/>
    <property type="match status" value="2"/>
</dbReference>
<keyword evidence="8" id="KW-0325">Glycoprotein</keyword>
<accession>A0A8D0L7Y6</accession>
<dbReference type="SMART" id="SM00060">
    <property type="entry name" value="FN3"/>
    <property type="match status" value="2"/>
</dbReference>
<dbReference type="Proteomes" id="UP000694392">
    <property type="component" value="Unplaced"/>
</dbReference>
<dbReference type="InterPro" id="IPR003961">
    <property type="entry name" value="FN3_dom"/>
</dbReference>
<feature type="compositionally biased region" description="Polar residues" evidence="9">
    <location>
        <begin position="747"/>
        <end position="763"/>
    </location>
</feature>
<proteinExistence type="predicted"/>
<sequence>MREFCSVLLALCFTFGAGEVRESVLMHSLHCYNDYRTHIACTWAENRDTQHLLGMKLYHNNNLYIGHRNLTQIPCKKSQAPNGSDCQRATVSPINSDSQVCWSCRRDTSHFIVGLKDTFSFKPVRELQTQLNMTLSQNIQLSPPQKPEVNVTETGDFILSWKAATGTKRSQWFPQTLEFEVAYKRDWESWENSSSVSVSNTSQYLLGYNHLVPGSTYVARVRSKPWQYGGISGHYSEWSPQESWKLEPGDEAQPKNLHCVFNGVDQLRCSWEVSKRVTSSVLFTLFYSIPPAPEEVECSPVHEADLPNTLYVSQTCEVNISSPSRLSQYLITVRPKEETRLIKAYLNIRPQPPFNLSLTVTKKQDYKLEWKKATIGSSNINQMYQILYWKNGSNSSENLCINVTTDETWCTFTQAVLESATRYRAKVRAKVHDPSQAYKGPWSEWSEELGWETESVWPPWSPVVMTLVFTTVLIACFWFGCKYLLSKKKKWEEMIPDPSKSHLLQVYLQKVLLTDGDRDSSKPSPSEKKPTSCVHHGLESRTNLINCVPSPGADSMVLHLTTLTLEEQMYFRPDHASLPSAPVEEGLGQNCFDFNGPYLHYPETYSLPNGQENPEAALAGMKVKAVSLEYVSLPEASSPQPLLVEEERTVHAFSPTTLPDQKKVTQQFTGGKEIAQGQPEGRGMEKVEIEGQGSPTSVTMSKSYQKLSLGYITADKLSFTSAGDAFHPSPGLAPLEGKLTSVNVLLTSNSSQQPQTTEGSSGTELGPEEPSITISGEYPGSAAPSELPQNAFGSYLMFPTNPLSTSETFSKDLPKAEPMQNNTLVMLNPDGSGPVFLRQFLRYCAFPAVGVFSCLWKTAVT</sequence>
<name>A0A8D0L7Y6_SPHPU</name>
<dbReference type="InterPro" id="IPR036116">
    <property type="entry name" value="FN3_sf"/>
</dbReference>